<dbReference type="InterPro" id="IPR040162">
    <property type="entry name" value="MGST1-like"/>
</dbReference>
<keyword evidence="7 17" id="KW-0812">Transmembrane</keyword>
<keyword evidence="9" id="KW-0256">Endoplasmic reticulum</keyword>
<dbReference type="Gene3D" id="1.20.120.550">
    <property type="entry name" value="Membrane associated eicosanoid/glutathione metabolism-like domain"/>
    <property type="match status" value="1"/>
</dbReference>
<evidence type="ECO:0000256" key="14">
    <source>
        <dbReference type="ARBA" id="ARBA00038540"/>
    </source>
</evidence>
<evidence type="ECO:0000256" key="6">
    <source>
        <dbReference type="ARBA" id="ARBA00022679"/>
    </source>
</evidence>
<dbReference type="GeneID" id="119737001"/>
<keyword evidence="19" id="KW-1185">Reference proteome</keyword>
<dbReference type="OrthoDB" id="193139at2759"/>
<dbReference type="PANTHER" id="PTHR10689:SF6">
    <property type="entry name" value="MICROSOMAL GLUTATHIONE S-TRANSFERASE 1"/>
    <property type="match status" value="1"/>
</dbReference>
<evidence type="ECO:0000256" key="2">
    <source>
        <dbReference type="ARBA" id="ARBA00004294"/>
    </source>
</evidence>
<evidence type="ECO:0000256" key="1">
    <source>
        <dbReference type="ARBA" id="ARBA00003701"/>
    </source>
</evidence>
<evidence type="ECO:0000256" key="17">
    <source>
        <dbReference type="SAM" id="Phobius"/>
    </source>
</evidence>
<dbReference type="OMA" id="ICHTIAY"/>
<keyword evidence="6" id="KW-0808">Transferase</keyword>
<dbReference type="AlphaFoldDB" id="A0A914AT81"/>
<evidence type="ECO:0000256" key="16">
    <source>
        <dbReference type="ARBA" id="ARBA00049385"/>
    </source>
</evidence>
<evidence type="ECO:0000256" key="4">
    <source>
        <dbReference type="ARBA" id="ARBA00010459"/>
    </source>
</evidence>
<keyword evidence="8" id="KW-1000">Mitochondrion outer membrane</keyword>
<name>A0A914AT81_PATMI</name>
<reference evidence="18" key="1">
    <citation type="submission" date="2022-11" db="UniProtKB">
        <authorList>
            <consortium name="EnsemblMetazoa"/>
        </authorList>
    </citation>
    <scope>IDENTIFICATION</scope>
</reference>
<evidence type="ECO:0000256" key="9">
    <source>
        <dbReference type="ARBA" id="ARBA00022824"/>
    </source>
</evidence>
<feature type="transmembrane region" description="Helical" evidence="17">
    <location>
        <begin position="16"/>
        <end position="35"/>
    </location>
</feature>
<evidence type="ECO:0000256" key="13">
    <source>
        <dbReference type="ARBA" id="ARBA00023136"/>
    </source>
</evidence>
<evidence type="ECO:0000256" key="8">
    <source>
        <dbReference type="ARBA" id="ARBA00022787"/>
    </source>
</evidence>
<evidence type="ECO:0000313" key="18">
    <source>
        <dbReference type="EnsemblMetazoa" id="XP_038066977.1"/>
    </source>
</evidence>
<dbReference type="Proteomes" id="UP000887568">
    <property type="component" value="Unplaced"/>
</dbReference>
<accession>A0A914AT81</accession>
<comment type="similarity">
    <text evidence="4">Belongs to the MAPEG family.</text>
</comment>
<dbReference type="Pfam" id="PF01124">
    <property type="entry name" value="MAPEG"/>
    <property type="match status" value="1"/>
</dbReference>
<evidence type="ECO:0000313" key="19">
    <source>
        <dbReference type="Proteomes" id="UP000887568"/>
    </source>
</evidence>
<feature type="transmembrane region" description="Helical" evidence="17">
    <location>
        <begin position="128"/>
        <end position="147"/>
    </location>
</feature>
<sequence length="151" mass="17094">MAASTVLLSFSDNPVFRLYATYASAVVLKMTFLAFRTGRLRMGRKVFINLEDANGKKELVRRDDDIERVRRCHRNDLENIPAFLVLGLLYVLTGPSVFAATWHFRAFVASRFFHTVAYLTPLPQPARGFSFMIGMVTNISMAVQVLMNGQL</sequence>
<evidence type="ECO:0000256" key="10">
    <source>
        <dbReference type="ARBA" id="ARBA00022989"/>
    </source>
</evidence>
<dbReference type="FunFam" id="1.20.120.550:FF:000002">
    <property type="entry name" value="Microsomal glutathione S-transferase 1"/>
    <property type="match status" value="1"/>
</dbReference>
<evidence type="ECO:0000256" key="12">
    <source>
        <dbReference type="ARBA" id="ARBA00023128"/>
    </source>
</evidence>
<dbReference type="InterPro" id="IPR001129">
    <property type="entry name" value="Membr-assoc_MAPEG"/>
</dbReference>
<comment type="subcellular location">
    <subcellularLocation>
        <location evidence="3">Endoplasmic reticulum membrane</location>
        <topology evidence="3">Multi-pass membrane protein</topology>
    </subcellularLocation>
    <subcellularLocation>
        <location evidence="2">Mitochondrion outer membrane</location>
    </subcellularLocation>
</comment>
<organism evidence="18 19">
    <name type="scientific">Patiria miniata</name>
    <name type="common">Bat star</name>
    <name type="synonym">Asterina miniata</name>
    <dbReference type="NCBI Taxonomy" id="46514"/>
    <lineage>
        <taxon>Eukaryota</taxon>
        <taxon>Metazoa</taxon>
        <taxon>Echinodermata</taxon>
        <taxon>Eleutherozoa</taxon>
        <taxon>Asterozoa</taxon>
        <taxon>Asteroidea</taxon>
        <taxon>Valvatacea</taxon>
        <taxon>Valvatida</taxon>
        <taxon>Asterinidae</taxon>
        <taxon>Patiria</taxon>
    </lineage>
</organism>
<evidence type="ECO:0000256" key="15">
    <source>
        <dbReference type="ARBA" id="ARBA00039397"/>
    </source>
</evidence>
<evidence type="ECO:0000256" key="7">
    <source>
        <dbReference type="ARBA" id="ARBA00022692"/>
    </source>
</evidence>
<evidence type="ECO:0000256" key="3">
    <source>
        <dbReference type="ARBA" id="ARBA00004477"/>
    </source>
</evidence>
<evidence type="ECO:0000256" key="11">
    <source>
        <dbReference type="ARBA" id="ARBA00022990"/>
    </source>
</evidence>
<evidence type="ECO:0000256" key="5">
    <source>
        <dbReference type="ARBA" id="ARBA00012452"/>
    </source>
</evidence>
<dbReference type="InterPro" id="IPR023352">
    <property type="entry name" value="MAPEG-like_dom_sf"/>
</dbReference>
<dbReference type="GO" id="GO:0005741">
    <property type="term" value="C:mitochondrial outer membrane"/>
    <property type="evidence" value="ECO:0007669"/>
    <property type="project" value="UniProtKB-SubCell"/>
</dbReference>
<dbReference type="PANTHER" id="PTHR10689">
    <property type="entry name" value="MICROSOMAL GLUTATHIONE S-TRANSFERASE 1"/>
    <property type="match status" value="1"/>
</dbReference>
<keyword evidence="10 17" id="KW-1133">Transmembrane helix</keyword>
<dbReference type="RefSeq" id="XP_038066977.1">
    <property type="nucleotide sequence ID" value="XM_038211049.1"/>
</dbReference>
<dbReference type="GO" id="GO:0004364">
    <property type="term" value="F:glutathione transferase activity"/>
    <property type="evidence" value="ECO:0007669"/>
    <property type="project" value="UniProtKB-EC"/>
</dbReference>
<comment type="subunit">
    <text evidence="14">Homotrimer; The trimer binds only one molecule of glutathione.</text>
</comment>
<dbReference type="EnsemblMetazoa" id="XM_038211049.1">
    <property type="protein sequence ID" value="XP_038066977.1"/>
    <property type="gene ID" value="LOC119737001"/>
</dbReference>
<comment type="function">
    <text evidence="1">Conjugation of reduced glutathione to a wide number of exogenous and endogenous hydrophobic electrophiles.</text>
</comment>
<comment type="catalytic activity">
    <reaction evidence="16">
        <text>RX + glutathione = an S-substituted glutathione + a halide anion + H(+)</text>
        <dbReference type="Rhea" id="RHEA:16437"/>
        <dbReference type="ChEBI" id="CHEBI:15378"/>
        <dbReference type="ChEBI" id="CHEBI:16042"/>
        <dbReference type="ChEBI" id="CHEBI:17792"/>
        <dbReference type="ChEBI" id="CHEBI:57925"/>
        <dbReference type="ChEBI" id="CHEBI:90779"/>
        <dbReference type="EC" id="2.5.1.18"/>
    </reaction>
    <physiologicalReaction direction="left-to-right" evidence="16">
        <dbReference type="Rhea" id="RHEA:16438"/>
    </physiologicalReaction>
</comment>
<feature type="transmembrane region" description="Helical" evidence="17">
    <location>
        <begin position="80"/>
        <end position="104"/>
    </location>
</feature>
<protein>
    <recommendedName>
        <fullName evidence="15">Microsomal glutathione S-transferase 1</fullName>
        <ecNumber evidence="5">2.5.1.18</ecNumber>
    </recommendedName>
</protein>
<keyword evidence="13 17" id="KW-0472">Membrane</keyword>
<keyword evidence="11" id="KW-0007">Acetylation</keyword>
<dbReference type="GO" id="GO:0005789">
    <property type="term" value="C:endoplasmic reticulum membrane"/>
    <property type="evidence" value="ECO:0007669"/>
    <property type="project" value="UniProtKB-SubCell"/>
</dbReference>
<dbReference type="EC" id="2.5.1.18" evidence="5"/>
<proteinExistence type="inferred from homology"/>
<keyword evidence="12" id="KW-0496">Mitochondrion</keyword>
<dbReference type="SUPFAM" id="SSF161084">
    <property type="entry name" value="MAPEG domain-like"/>
    <property type="match status" value="1"/>
</dbReference>